<dbReference type="GO" id="GO:0000976">
    <property type="term" value="F:transcription cis-regulatory region binding"/>
    <property type="evidence" value="ECO:0007669"/>
    <property type="project" value="TreeGrafter"/>
</dbReference>
<dbReference type="Proteomes" id="UP000307781">
    <property type="component" value="Unassembled WGS sequence"/>
</dbReference>
<evidence type="ECO:0000259" key="5">
    <source>
        <dbReference type="PROSITE" id="PS50943"/>
    </source>
</evidence>
<dbReference type="GO" id="GO:0003700">
    <property type="term" value="F:DNA-binding transcription factor activity"/>
    <property type="evidence" value="ECO:0007669"/>
    <property type="project" value="TreeGrafter"/>
</dbReference>
<gene>
    <name evidence="6" type="ORF">FEI14_08835</name>
</gene>
<dbReference type="PROSITE" id="PS50932">
    <property type="entry name" value="HTH_LACI_2"/>
    <property type="match status" value="1"/>
</dbReference>
<keyword evidence="3" id="KW-0804">Transcription</keyword>
<dbReference type="InterPro" id="IPR001387">
    <property type="entry name" value="Cro/C1-type_HTH"/>
</dbReference>
<dbReference type="Pfam" id="PF00356">
    <property type="entry name" value="LacI"/>
    <property type="match status" value="1"/>
</dbReference>
<protein>
    <submittedName>
        <fullName evidence="6">LacI family transcriptional regulator</fullName>
    </submittedName>
</protein>
<dbReference type="PROSITE" id="PS00356">
    <property type="entry name" value="HTH_LACI_1"/>
    <property type="match status" value="1"/>
</dbReference>
<name>A0A5R8LWA7_LACZE</name>
<dbReference type="SUPFAM" id="SSF53822">
    <property type="entry name" value="Periplasmic binding protein-like I"/>
    <property type="match status" value="1"/>
</dbReference>
<dbReference type="InterPro" id="IPR000843">
    <property type="entry name" value="HTH_LacI"/>
</dbReference>
<dbReference type="AlphaFoldDB" id="A0A5R8LWA7"/>
<organism evidence="6 7">
    <name type="scientific">Lacticaseibacillus zeae</name>
    <name type="common">Lactobacillus zeae</name>
    <dbReference type="NCBI Taxonomy" id="57037"/>
    <lineage>
        <taxon>Bacteria</taxon>
        <taxon>Bacillati</taxon>
        <taxon>Bacillota</taxon>
        <taxon>Bacilli</taxon>
        <taxon>Lactobacillales</taxon>
        <taxon>Lactobacillaceae</taxon>
        <taxon>Lacticaseibacillus</taxon>
    </lineage>
</organism>
<dbReference type="PANTHER" id="PTHR30146:SF145">
    <property type="entry name" value="RIBOSE OPERON REPRESSOR"/>
    <property type="match status" value="1"/>
</dbReference>
<feature type="domain" description="HTH cro/C1-type" evidence="5">
    <location>
        <begin position="23"/>
        <end position="48"/>
    </location>
</feature>
<evidence type="ECO:0000259" key="4">
    <source>
        <dbReference type="PROSITE" id="PS50932"/>
    </source>
</evidence>
<feature type="domain" description="HTH lacI-type" evidence="4">
    <location>
        <begin position="25"/>
        <end position="80"/>
    </location>
</feature>
<dbReference type="CDD" id="cd01392">
    <property type="entry name" value="HTH_LacI"/>
    <property type="match status" value="1"/>
</dbReference>
<dbReference type="SUPFAM" id="SSF47413">
    <property type="entry name" value="lambda repressor-like DNA-binding domains"/>
    <property type="match status" value="1"/>
</dbReference>
<dbReference type="PANTHER" id="PTHR30146">
    <property type="entry name" value="LACI-RELATED TRANSCRIPTIONAL REPRESSOR"/>
    <property type="match status" value="1"/>
</dbReference>
<dbReference type="InterPro" id="IPR028082">
    <property type="entry name" value="Peripla_BP_I"/>
</dbReference>
<comment type="caution">
    <text evidence="6">The sequence shown here is derived from an EMBL/GenBank/DDBJ whole genome shotgun (WGS) entry which is preliminary data.</text>
</comment>
<proteinExistence type="predicted"/>
<dbReference type="Gene3D" id="3.40.50.2300">
    <property type="match status" value="2"/>
</dbReference>
<dbReference type="Gene3D" id="1.10.260.40">
    <property type="entry name" value="lambda repressor-like DNA-binding domains"/>
    <property type="match status" value="1"/>
</dbReference>
<evidence type="ECO:0000256" key="1">
    <source>
        <dbReference type="ARBA" id="ARBA00023015"/>
    </source>
</evidence>
<dbReference type="CDD" id="cd06283">
    <property type="entry name" value="PBP1_RegR_EndR_KdgR-like"/>
    <property type="match status" value="1"/>
</dbReference>
<evidence type="ECO:0000256" key="2">
    <source>
        <dbReference type="ARBA" id="ARBA00023125"/>
    </source>
</evidence>
<dbReference type="EMBL" id="VBWN01000005">
    <property type="protein sequence ID" value="TLF41493.1"/>
    <property type="molecule type" value="Genomic_DNA"/>
</dbReference>
<reference evidence="6 7" key="1">
    <citation type="submission" date="2019-05" db="EMBL/GenBank/DDBJ databases">
        <title>Genome-based reclassification of Lactobacillus casei as Lactobacillus casei subsp. casei. subsp.nov., description of Lactobacillus casei subsp. zeae subsp. nov., and emended description of Lactobacillus casei.</title>
        <authorList>
            <person name="Huang C.-H."/>
        </authorList>
    </citation>
    <scope>NUCLEOTIDE SEQUENCE [LARGE SCALE GENOMIC DNA]</scope>
    <source>
        <strain evidence="6 7">CRBIP24.58</strain>
    </source>
</reference>
<sequence length="349" mass="38621">MRRLLVNRPLVARQSKLNGGSPLKLTIKDVAEKAGVSKATISRYLNGRFEHMSDATKAHIAAVIAELNYTPSRQASSLKTHRSHLIGVVVADISNIYSTLLISGINKVTQQSMDQILINDAANDLKREEKALEMLLSMNVDGIIMQPLSAVAHHYDLIRDSQTPMVLVDRLTRPLAWPTVTADDYRSTTKLAQAIHKSHYRDILILINPIAQISTRQSRYQAFLDTFKNTATTVTLLETENDSVAPLATWLEAHPQTHPLVFAANGRLLMATLRWLHAKGLRIPQDIAISGYDDWDWAELVTPGISAVSQHPDVIGTTAAQLLAQQIAGEPVAVQRLEIPAEVRIRSSF</sequence>
<dbReference type="SMART" id="SM00354">
    <property type="entry name" value="HTH_LACI"/>
    <property type="match status" value="1"/>
</dbReference>
<evidence type="ECO:0000256" key="3">
    <source>
        <dbReference type="ARBA" id="ARBA00023163"/>
    </source>
</evidence>
<accession>A0A5R8LWA7</accession>
<dbReference type="PRINTS" id="PR00036">
    <property type="entry name" value="HTHLACI"/>
</dbReference>
<evidence type="ECO:0000313" key="7">
    <source>
        <dbReference type="Proteomes" id="UP000307781"/>
    </source>
</evidence>
<evidence type="ECO:0000313" key="6">
    <source>
        <dbReference type="EMBL" id="TLF41493.1"/>
    </source>
</evidence>
<dbReference type="InterPro" id="IPR010982">
    <property type="entry name" value="Lambda_DNA-bd_dom_sf"/>
</dbReference>
<dbReference type="PROSITE" id="PS50943">
    <property type="entry name" value="HTH_CROC1"/>
    <property type="match status" value="1"/>
</dbReference>
<dbReference type="Pfam" id="PF13377">
    <property type="entry name" value="Peripla_BP_3"/>
    <property type="match status" value="1"/>
</dbReference>
<dbReference type="InterPro" id="IPR046335">
    <property type="entry name" value="LacI/GalR-like_sensor"/>
</dbReference>
<keyword evidence="1" id="KW-0805">Transcription regulation</keyword>
<keyword evidence="2" id="KW-0238">DNA-binding</keyword>